<dbReference type="Gene3D" id="2.40.128.270">
    <property type="match status" value="1"/>
</dbReference>
<dbReference type="EMBL" id="CP002305">
    <property type="protein sequence ID" value="ADQ18122.1"/>
    <property type="molecule type" value="Genomic_DNA"/>
</dbReference>
<dbReference type="HOGENOM" id="CLU_1794074_0_0_10"/>
<feature type="domain" description="DUF306" evidence="1">
    <location>
        <begin position="32"/>
        <end position="138"/>
    </location>
</feature>
<name>E4RXQ8_LEAB4</name>
<reference evidence="2 3" key="2">
    <citation type="journal article" date="2011" name="Stand. Genomic Sci.">
        <title>Complete genome sequence of Leadbetterella byssophila type strain (4M15).</title>
        <authorList>
            <person name="Abt B."/>
            <person name="Teshima H."/>
            <person name="Lucas S."/>
            <person name="Lapidus A."/>
            <person name="Del Rio T.G."/>
            <person name="Nolan M."/>
            <person name="Tice H."/>
            <person name="Cheng J.F."/>
            <person name="Pitluck S."/>
            <person name="Liolios K."/>
            <person name="Pagani I."/>
            <person name="Ivanova N."/>
            <person name="Mavromatis K."/>
            <person name="Pati A."/>
            <person name="Tapia R."/>
            <person name="Han C."/>
            <person name="Goodwin L."/>
            <person name="Chen A."/>
            <person name="Palaniappan K."/>
            <person name="Land M."/>
            <person name="Hauser L."/>
            <person name="Chang Y.J."/>
            <person name="Jeffries C.D."/>
            <person name="Rohde M."/>
            <person name="Goker M."/>
            <person name="Tindall B.J."/>
            <person name="Detter J.C."/>
            <person name="Woyke T."/>
            <person name="Bristow J."/>
            <person name="Eisen J.A."/>
            <person name="Markowitz V."/>
            <person name="Hugenholtz P."/>
            <person name="Klenk H.P."/>
            <person name="Kyrpides N.C."/>
        </authorList>
    </citation>
    <scope>NUCLEOTIDE SEQUENCE [LARGE SCALE GENOMIC DNA]</scope>
    <source>
        <strain evidence="3">DSM 17132 / JCM 16389 / KACC 11308 / NBRC 106382 / 4M15</strain>
    </source>
</reference>
<evidence type="ECO:0000259" key="1">
    <source>
        <dbReference type="Pfam" id="PF03724"/>
    </source>
</evidence>
<sequence>MLVVLLSSCADLKEETQYNGALSGGEFEISSLLRNKWRLEAYETGPVSKSVLIEFRPQKNLQGNYILSGISAVNFFEAGFHVGKENALQIAQLSVTEIAGMKAEMEFEEEYFRRLSEIKAYFFRNSRLVLTDLKGHEMIFRPEK</sequence>
<dbReference type="STRING" id="649349.Lbys_2457"/>
<dbReference type="Proteomes" id="UP000007435">
    <property type="component" value="Chromosome"/>
</dbReference>
<gene>
    <name evidence="2" type="ordered locus">Lbys_2457</name>
</gene>
<organism evidence="2 3">
    <name type="scientific">Leadbetterella byssophila (strain DSM 17132 / JCM 16389 / KACC 11308 / NBRC 106382 / 4M15)</name>
    <dbReference type="NCBI Taxonomy" id="649349"/>
    <lineage>
        <taxon>Bacteria</taxon>
        <taxon>Pseudomonadati</taxon>
        <taxon>Bacteroidota</taxon>
        <taxon>Cytophagia</taxon>
        <taxon>Cytophagales</taxon>
        <taxon>Leadbetterellaceae</taxon>
        <taxon>Leadbetterella</taxon>
    </lineage>
</organism>
<evidence type="ECO:0000313" key="3">
    <source>
        <dbReference type="Proteomes" id="UP000007435"/>
    </source>
</evidence>
<reference key="1">
    <citation type="submission" date="2010-11" db="EMBL/GenBank/DDBJ databases">
        <title>The complete genome of Leadbetterella byssophila DSM 17132.</title>
        <authorList>
            <consortium name="US DOE Joint Genome Institute (JGI-PGF)"/>
            <person name="Lucas S."/>
            <person name="Copeland A."/>
            <person name="Lapidus A."/>
            <person name="Glavina del Rio T."/>
            <person name="Dalin E."/>
            <person name="Tice H."/>
            <person name="Bruce D."/>
            <person name="Goodwin L."/>
            <person name="Pitluck S."/>
            <person name="Kyrpides N."/>
            <person name="Mavromatis K."/>
            <person name="Ivanova N."/>
            <person name="Teshima H."/>
            <person name="Brettin T."/>
            <person name="Detter J.C."/>
            <person name="Han C."/>
            <person name="Tapia R."/>
            <person name="Land M."/>
            <person name="Hauser L."/>
            <person name="Markowitz V."/>
            <person name="Cheng J.-F."/>
            <person name="Hugenholtz P."/>
            <person name="Woyke T."/>
            <person name="Wu D."/>
            <person name="Tindall B."/>
            <person name="Pomrenke H.G."/>
            <person name="Brambilla E."/>
            <person name="Klenk H.-P."/>
            <person name="Eisen J.A."/>
        </authorList>
    </citation>
    <scope>NUCLEOTIDE SEQUENCE [LARGE SCALE GENOMIC DNA]</scope>
    <source>
        <strain>DSM 17132</strain>
    </source>
</reference>
<evidence type="ECO:0000313" key="2">
    <source>
        <dbReference type="EMBL" id="ADQ18122.1"/>
    </source>
</evidence>
<dbReference type="Pfam" id="PF03724">
    <property type="entry name" value="META"/>
    <property type="match status" value="1"/>
</dbReference>
<dbReference type="InterPro" id="IPR005184">
    <property type="entry name" value="DUF306_Meta_HslJ"/>
</dbReference>
<proteinExistence type="predicted"/>
<accession>E4RXQ8</accession>
<dbReference type="AlphaFoldDB" id="E4RXQ8"/>
<protein>
    <recommendedName>
        <fullName evidence="1">DUF306 domain-containing protein</fullName>
    </recommendedName>
</protein>
<dbReference type="KEGG" id="lby:Lbys_2457"/>
<dbReference type="eggNOG" id="COG3187">
    <property type="taxonomic scope" value="Bacteria"/>
</dbReference>
<dbReference type="InterPro" id="IPR038670">
    <property type="entry name" value="HslJ-like_sf"/>
</dbReference>
<keyword evidence="3" id="KW-1185">Reference proteome</keyword>